<feature type="compositionally biased region" description="Basic and acidic residues" evidence="1">
    <location>
        <begin position="282"/>
        <end position="291"/>
    </location>
</feature>
<feature type="domain" description="PB1-like" evidence="2">
    <location>
        <begin position="7"/>
        <end position="102"/>
    </location>
</feature>
<sequence length="432" mass="46802">MAFFMGEIRFHYSGKFVGDGESLEYVDGLVDNLRVDPDRLSHIEFLGILDDAGYRNIKALFYLRPGYPLCSRGLRVMSNDREVLVMCDDLSIHGSVDIYVEHGIDVPEDPPLLIDRVEQNAEPASDDDVGEQGLGDNGDANLNGQADIGDQQLGGDGSNGQGENNNIDDGQNVEVEVEDIDEAAVNAAFDDFATNLEEMVQQGMNKEKKEQPRKPARSTVGVSKNGANAEAEYSGDGTGYATAQFASENAERTNGHASANVNAYNQTPANASTPFHEELNVAPVPREENPRHVRVTVNRATTPTQAEASSSKKSSKQKKHPKANCRAPVGMVILDTDGKVISSTEPEFRTSPKSVAKMQGRSGNPNVQRNGPDNLQSVATSTVGSQPSGASTCIGGPNKQSKEAQTTKKRTRMQGQMVYVYVGHECWFHDLL</sequence>
<accession>A0A1R3FW38</accession>
<gene>
    <name evidence="3" type="ORF">COLO4_38244</name>
</gene>
<comment type="caution">
    <text evidence="3">The sequence shown here is derived from an EMBL/GenBank/DDBJ whole genome shotgun (WGS) entry which is preliminary data.</text>
</comment>
<feature type="region of interest" description="Disordered" evidence="1">
    <location>
        <begin position="121"/>
        <end position="169"/>
    </location>
</feature>
<reference evidence="4" key="1">
    <citation type="submission" date="2013-09" db="EMBL/GenBank/DDBJ databases">
        <title>Corchorus olitorius genome sequencing.</title>
        <authorList>
            <person name="Alam M."/>
            <person name="Haque M.S."/>
            <person name="Islam M.S."/>
            <person name="Emdad E.M."/>
            <person name="Islam M.M."/>
            <person name="Ahmed B."/>
            <person name="Halim A."/>
            <person name="Hossen Q.M.M."/>
            <person name="Hossain M.Z."/>
            <person name="Ahmed R."/>
            <person name="Khan M.M."/>
            <person name="Islam R."/>
            <person name="Rashid M.M."/>
            <person name="Khan S.A."/>
            <person name="Rahman M.S."/>
            <person name="Alam M."/>
            <person name="Yahiya A.S."/>
            <person name="Khan M.S."/>
            <person name="Azam M.S."/>
            <person name="Haque T."/>
            <person name="Lashkar M.Z.H."/>
            <person name="Akhand A.I."/>
            <person name="Morshed G."/>
            <person name="Roy S."/>
            <person name="Uddin K.S."/>
            <person name="Rabeya T."/>
            <person name="Hossain A.S."/>
            <person name="Chowdhury A."/>
            <person name="Snigdha A.R."/>
            <person name="Mortoza M.S."/>
            <person name="Matin S.A."/>
            <person name="Hoque S.M.E."/>
            <person name="Islam M.K."/>
            <person name="Roy D.K."/>
            <person name="Haider R."/>
            <person name="Moosa M.M."/>
            <person name="Elias S.M."/>
            <person name="Hasan A.M."/>
            <person name="Jahan S."/>
            <person name="Shafiuddin M."/>
            <person name="Mahmood N."/>
            <person name="Shommy N.S."/>
        </authorList>
    </citation>
    <scope>NUCLEOTIDE SEQUENCE [LARGE SCALE GENOMIC DNA]</scope>
    <source>
        <strain evidence="4">cv. O-4</strain>
    </source>
</reference>
<dbReference type="AlphaFoldDB" id="A0A1R3FW38"/>
<dbReference type="EMBL" id="AWUE01024701">
    <property type="protein sequence ID" value="OMO50052.1"/>
    <property type="molecule type" value="Genomic_DNA"/>
</dbReference>
<feature type="region of interest" description="Disordered" evidence="1">
    <location>
        <begin position="202"/>
        <end position="237"/>
    </location>
</feature>
<keyword evidence="4" id="KW-1185">Reference proteome</keyword>
<organism evidence="3 4">
    <name type="scientific">Corchorus olitorius</name>
    <dbReference type="NCBI Taxonomy" id="93759"/>
    <lineage>
        <taxon>Eukaryota</taxon>
        <taxon>Viridiplantae</taxon>
        <taxon>Streptophyta</taxon>
        <taxon>Embryophyta</taxon>
        <taxon>Tracheophyta</taxon>
        <taxon>Spermatophyta</taxon>
        <taxon>Magnoliopsida</taxon>
        <taxon>eudicotyledons</taxon>
        <taxon>Gunneridae</taxon>
        <taxon>Pentapetalae</taxon>
        <taxon>rosids</taxon>
        <taxon>malvids</taxon>
        <taxon>Malvales</taxon>
        <taxon>Malvaceae</taxon>
        <taxon>Grewioideae</taxon>
        <taxon>Apeibeae</taxon>
        <taxon>Corchorus</taxon>
    </lineage>
</organism>
<name>A0A1R3FW38_9ROSI</name>
<proteinExistence type="predicted"/>
<dbReference type="Pfam" id="PF26130">
    <property type="entry name" value="PB1-like"/>
    <property type="match status" value="1"/>
</dbReference>
<feature type="compositionally biased region" description="Low complexity" evidence="1">
    <location>
        <begin position="137"/>
        <end position="147"/>
    </location>
</feature>
<evidence type="ECO:0000313" key="3">
    <source>
        <dbReference type="EMBL" id="OMO50052.1"/>
    </source>
</evidence>
<protein>
    <recommendedName>
        <fullName evidence="2">PB1-like domain-containing protein</fullName>
    </recommendedName>
</protein>
<feature type="compositionally biased region" description="Polar residues" evidence="1">
    <location>
        <begin position="361"/>
        <end position="391"/>
    </location>
</feature>
<feature type="region of interest" description="Disordered" evidence="1">
    <location>
        <begin position="282"/>
        <end position="324"/>
    </location>
</feature>
<feature type="region of interest" description="Disordered" evidence="1">
    <location>
        <begin position="343"/>
        <end position="411"/>
    </location>
</feature>
<feature type="compositionally biased region" description="Basic residues" evidence="1">
    <location>
        <begin position="313"/>
        <end position="323"/>
    </location>
</feature>
<feature type="compositionally biased region" description="Polar residues" evidence="1">
    <location>
        <begin position="298"/>
        <end position="308"/>
    </location>
</feature>
<evidence type="ECO:0000256" key="1">
    <source>
        <dbReference type="SAM" id="MobiDB-lite"/>
    </source>
</evidence>
<evidence type="ECO:0000313" key="4">
    <source>
        <dbReference type="Proteomes" id="UP000187203"/>
    </source>
</evidence>
<dbReference type="InterPro" id="IPR058594">
    <property type="entry name" value="PB1-like_dom_pln"/>
</dbReference>
<evidence type="ECO:0000259" key="2">
    <source>
        <dbReference type="Pfam" id="PF26130"/>
    </source>
</evidence>
<dbReference type="Proteomes" id="UP000187203">
    <property type="component" value="Unassembled WGS sequence"/>
</dbReference>